<dbReference type="RefSeq" id="WP_177168855.1">
    <property type="nucleotide sequence ID" value="NZ_AP027363.1"/>
</dbReference>
<dbReference type="AlphaFoldDB" id="A0A1I0C2E7"/>
<feature type="signal peptide" evidence="5">
    <location>
        <begin position="1"/>
        <end position="24"/>
    </location>
</feature>
<dbReference type="EMBL" id="FOHK01000004">
    <property type="protein sequence ID" value="SET12958.1"/>
    <property type="molecule type" value="Genomic_DNA"/>
</dbReference>
<dbReference type="NCBIfam" id="TIGR01782">
    <property type="entry name" value="TonB-Xanth-Caul"/>
    <property type="match status" value="1"/>
</dbReference>
<dbReference type="Pfam" id="PF00593">
    <property type="entry name" value="TonB_dep_Rec_b-barrel"/>
    <property type="match status" value="1"/>
</dbReference>
<evidence type="ECO:0000313" key="9">
    <source>
        <dbReference type="Proteomes" id="UP000199308"/>
    </source>
</evidence>
<evidence type="ECO:0000313" key="8">
    <source>
        <dbReference type="EMBL" id="SET12958.1"/>
    </source>
</evidence>
<keyword evidence="5" id="KW-0732">Signal</keyword>
<organism evidence="8 9">
    <name type="scientific">Thalassotalea agarivorans</name>
    <name type="common">Thalassomonas agarivorans</name>
    <dbReference type="NCBI Taxonomy" id="349064"/>
    <lineage>
        <taxon>Bacteria</taxon>
        <taxon>Pseudomonadati</taxon>
        <taxon>Pseudomonadota</taxon>
        <taxon>Gammaproteobacteria</taxon>
        <taxon>Alteromonadales</taxon>
        <taxon>Colwelliaceae</taxon>
        <taxon>Thalassotalea</taxon>
    </lineage>
</organism>
<dbReference type="PANTHER" id="PTHR40980:SF3">
    <property type="entry name" value="TONB-DEPENDENT RECEPTOR-LIKE BETA-BARREL DOMAIN-CONTAINING PROTEIN"/>
    <property type="match status" value="1"/>
</dbReference>
<comment type="similarity">
    <text evidence="4">Belongs to the TonB-dependent receptor family.</text>
</comment>
<keyword evidence="9" id="KW-1185">Reference proteome</keyword>
<proteinExistence type="inferred from homology"/>
<dbReference type="Gene3D" id="2.170.130.10">
    <property type="entry name" value="TonB-dependent receptor, plug domain"/>
    <property type="match status" value="1"/>
</dbReference>
<keyword evidence="8" id="KW-0675">Receptor</keyword>
<evidence type="ECO:0000256" key="4">
    <source>
        <dbReference type="RuleBase" id="RU003357"/>
    </source>
</evidence>
<accession>A0A1I0C2E7</accession>
<dbReference type="GO" id="GO:0009279">
    <property type="term" value="C:cell outer membrane"/>
    <property type="evidence" value="ECO:0007669"/>
    <property type="project" value="UniProtKB-SubCell"/>
</dbReference>
<dbReference type="PANTHER" id="PTHR40980">
    <property type="entry name" value="PLUG DOMAIN-CONTAINING PROTEIN"/>
    <property type="match status" value="1"/>
</dbReference>
<dbReference type="InterPro" id="IPR012910">
    <property type="entry name" value="Plug_dom"/>
</dbReference>
<dbReference type="InterPro" id="IPR000531">
    <property type="entry name" value="Beta-barrel_TonB"/>
</dbReference>
<keyword evidence="2 4" id="KW-0472">Membrane</keyword>
<protein>
    <submittedName>
        <fullName evidence="8">TonB-dependent receptor</fullName>
    </submittedName>
</protein>
<dbReference type="InterPro" id="IPR037066">
    <property type="entry name" value="Plug_dom_sf"/>
</dbReference>
<keyword evidence="3" id="KW-0998">Cell outer membrane</keyword>
<dbReference type="SUPFAM" id="SSF56935">
    <property type="entry name" value="Porins"/>
    <property type="match status" value="1"/>
</dbReference>
<evidence type="ECO:0000256" key="1">
    <source>
        <dbReference type="ARBA" id="ARBA00004442"/>
    </source>
</evidence>
<comment type="subcellular location">
    <subcellularLocation>
        <location evidence="1 4">Cell outer membrane</location>
    </subcellularLocation>
</comment>
<dbReference type="STRING" id="349064.SAMN05660429_01123"/>
<reference evidence="8 9" key="1">
    <citation type="submission" date="2016-10" db="EMBL/GenBank/DDBJ databases">
        <authorList>
            <person name="de Groot N.N."/>
        </authorList>
    </citation>
    <scope>NUCLEOTIDE SEQUENCE [LARGE SCALE GENOMIC DNA]</scope>
    <source>
        <strain evidence="8 9">DSM 19706</strain>
    </source>
</reference>
<gene>
    <name evidence="8" type="ORF">SAMN05660429_01123</name>
</gene>
<feature type="domain" description="TonB-dependent receptor plug" evidence="7">
    <location>
        <begin position="81"/>
        <end position="166"/>
    </location>
</feature>
<dbReference type="Gene3D" id="2.40.170.20">
    <property type="entry name" value="TonB-dependent receptor, beta-barrel domain"/>
    <property type="match status" value="1"/>
</dbReference>
<dbReference type="InterPro" id="IPR036942">
    <property type="entry name" value="Beta-barrel_TonB_sf"/>
</dbReference>
<name>A0A1I0C2E7_THASX</name>
<dbReference type="InterPro" id="IPR010104">
    <property type="entry name" value="TonB_rcpt_bac"/>
</dbReference>
<evidence type="ECO:0000256" key="2">
    <source>
        <dbReference type="ARBA" id="ARBA00023136"/>
    </source>
</evidence>
<evidence type="ECO:0000256" key="5">
    <source>
        <dbReference type="SAM" id="SignalP"/>
    </source>
</evidence>
<evidence type="ECO:0000259" key="6">
    <source>
        <dbReference type="Pfam" id="PF00593"/>
    </source>
</evidence>
<feature type="chain" id="PRO_5011669420" evidence="5">
    <location>
        <begin position="25"/>
        <end position="981"/>
    </location>
</feature>
<dbReference type="Pfam" id="PF07715">
    <property type="entry name" value="Plug"/>
    <property type="match status" value="1"/>
</dbReference>
<evidence type="ECO:0000256" key="3">
    <source>
        <dbReference type="ARBA" id="ARBA00023237"/>
    </source>
</evidence>
<keyword evidence="4" id="KW-0798">TonB box</keyword>
<dbReference type="Proteomes" id="UP000199308">
    <property type="component" value="Unassembled WGS sequence"/>
</dbReference>
<sequence>MNKSKISLALLAALSVQLPSIAFAAESEEAEIQKPQSAKEKEAAKEAEKKKAEIEVITVGGMRSSEVAAINMKKFANSISDNLSAEEIGVLPDQSIAESLERLTGVTGNQDNGRSNTVSVRGMGGAYTLTTLNNREVVSSFGSRSVNLSLYPSASIRRAQVYKTARADGLEGGISGHVNMETFKPLEVDKNVRTFSATVNSNSLYKDITEGDKYGTNIDGMISQHIGDDFAFSVGAAFRDDIRYLEGIKNGDKVVGNHAWLPDRNGDGVGEYASTASVLNSKKFTIEQDAIFAAAQWQLTDDLLISADYLTSEYDYKQNVLTLSVPTFWGVDWLVPQDEVDVSDDNFLMSGVVRKPGGGMGKWDGSVLNNDKTDVFGINFAYQITEDFRAELDIAHSAADRFYSYRTASGNIDDAADHYIAFDANTSNYGLYYLGADFTGTAYDPDRNAINQRILENNLGDPSNFDFHSVNNSQNFMESAVSAVKLDFIWDVDLGPLHQIKFGYRRSQNTKDHLDDSEKYSKNPKNRTMTDEEWADAFGHLDFNALATKLKDENYRKLEYIQGFSDLYYVDVGDIIGSMPEFFANRTISDEDRFASYELEENTDAAYVQLAFAGDYYNGTFGLRYYSTELESTSYQSEFIVQEKINDETGEPIPGTFQLIVGEGADFVTSTHDYSGVLPSLNVNIIPADEFFIRIGAGQAMIRPSLGDVNNALKLKSNSDQEFDTEVNLQSKTLADAGNPYLDPIISNQVDVSFEYYPTQWDYYAIAGFYKDLDGLYQTGANYIPVEGAVDSEGYPISMPVTSEVKGEGGNVKGWEFSFRQDLGFISDYLKGLALSGNYMDFFHGAHQDYNIRNPGDNPLTIPTEIWYQPLGWIDSTYNVALTYDIGKSFSARINLNQQSYQATRDGQSYFTQWPSKNLSMNIRYKIIPSVTVFAQASNLLDETQTKGYLSGDHLGFAATDFVAQQSARGISYYAGVRVNF</sequence>
<evidence type="ECO:0000259" key="7">
    <source>
        <dbReference type="Pfam" id="PF07715"/>
    </source>
</evidence>
<feature type="domain" description="TonB-dependent receptor-like beta-barrel" evidence="6">
    <location>
        <begin position="425"/>
        <end position="940"/>
    </location>
</feature>